<dbReference type="AlphaFoldDB" id="A0A4U0SQD6"/>
<comment type="caution">
    <text evidence="3">The sequence shown here is derived from an EMBL/GenBank/DDBJ whole genome shotgun (WGS) entry which is preliminary data.</text>
</comment>
<keyword evidence="3" id="KW-0547">Nucleotide-binding</keyword>
<dbReference type="SUPFAM" id="SSF55874">
    <property type="entry name" value="ATPase domain of HSP90 chaperone/DNA topoisomerase II/histidine kinase"/>
    <property type="match status" value="1"/>
</dbReference>
<dbReference type="Proteomes" id="UP000305778">
    <property type="component" value="Unassembled WGS sequence"/>
</dbReference>
<keyword evidence="1" id="KW-0418">Kinase</keyword>
<dbReference type="PANTHER" id="PTHR35526:SF3">
    <property type="entry name" value="ANTI-SIGMA-F FACTOR RSBW"/>
    <property type="match status" value="1"/>
</dbReference>
<evidence type="ECO:0000259" key="2">
    <source>
        <dbReference type="Pfam" id="PF13581"/>
    </source>
</evidence>
<evidence type="ECO:0000313" key="4">
    <source>
        <dbReference type="Proteomes" id="UP000305778"/>
    </source>
</evidence>
<dbReference type="InterPro" id="IPR036890">
    <property type="entry name" value="HATPase_C_sf"/>
</dbReference>
<dbReference type="GO" id="GO:0005524">
    <property type="term" value="F:ATP binding"/>
    <property type="evidence" value="ECO:0007669"/>
    <property type="project" value="UniProtKB-KW"/>
</dbReference>
<dbReference type="GO" id="GO:0004674">
    <property type="term" value="F:protein serine/threonine kinase activity"/>
    <property type="evidence" value="ECO:0007669"/>
    <property type="project" value="UniProtKB-KW"/>
</dbReference>
<evidence type="ECO:0000256" key="1">
    <source>
        <dbReference type="ARBA" id="ARBA00022527"/>
    </source>
</evidence>
<dbReference type="RefSeq" id="WP_136722699.1">
    <property type="nucleotide sequence ID" value="NZ_SUMC01000005.1"/>
</dbReference>
<dbReference type="Gene3D" id="3.30.565.10">
    <property type="entry name" value="Histidine kinase-like ATPase, C-terminal domain"/>
    <property type="match status" value="1"/>
</dbReference>
<keyword evidence="4" id="KW-1185">Reference proteome</keyword>
<gene>
    <name evidence="3" type="ORF">FCI23_07705</name>
</gene>
<accession>A0A4U0SQD6</accession>
<keyword evidence="1" id="KW-0723">Serine/threonine-protein kinase</keyword>
<organism evidence="3 4">
    <name type="scientific">Actinacidiphila oryziradicis</name>
    <dbReference type="NCBI Taxonomy" id="2571141"/>
    <lineage>
        <taxon>Bacteria</taxon>
        <taxon>Bacillati</taxon>
        <taxon>Actinomycetota</taxon>
        <taxon>Actinomycetes</taxon>
        <taxon>Kitasatosporales</taxon>
        <taxon>Streptomycetaceae</taxon>
        <taxon>Actinacidiphila</taxon>
    </lineage>
</organism>
<keyword evidence="1" id="KW-0808">Transferase</keyword>
<dbReference type="InterPro" id="IPR050267">
    <property type="entry name" value="Anti-sigma-factor_SerPK"/>
</dbReference>
<proteinExistence type="predicted"/>
<feature type="domain" description="Histidine kinase/HSP90-like ATPase" evidence="2">
    <location>
        <begin position="30"/>
        <end position="134"/>
    </location>
</feature>
<sequence length="159" mass="16917">MSANAYHAQCPPPFTPVIPAVPHSWTLPAEDVSAGKARRRVAAALPQLVPWRQRRPDLGEGLALVASELVTNAVRYGRQPGGEDGVVEMTLWRADGYLWLAVADAGDGKVPVGSCPRPERGDGRGLLLVDAVCDVRVVLPRAVAGKSVVAGFWLHRVAA</sequence>
<dbReference type="InterPro" id="IPR003594">
    <property type="entry name" value="HATPase_dom"/>
</dbReference>
<dbReference type="CDD" id="cd16936">
    <property type="entry name" value="HATPase_RsbW-like"/>
    <property type="match status" value="1"/>
</dbReference>
<evidence type="ECO:0000313" key="3">
    <source>
        <dbReference type="EMBL" id="TKA12166.1"/>
    </source>
</evidence>
<protein>
    <submittedName>
        <fullName evidence="3">ATP-binding protein</fullName>
    </submittedName>
</protein>
<dbReference type="EMBL" id="SUMC01000005">
    <property type="protein sequence ID" value="TKA12166.1"/>
    <property type="molecule type" value="Genomic_DNA"/>
</dbReference>
<dbReference type="PANTHER" id="PTHR35526">
    <property type="entry name" value="ANTI-SIGMA-F FACTOR RSBW-RELATED"/>
    <property type="match status" value="1"/>
</dbReference>
<keyword evidence="3" id="KW-0067">ATP-binding</keyword>
<dbReference type="OrthoDB" id="4251531at2"/>
<name>A0A4U0SQD6_9ACTN</name>
<reference evidence="3 4" key="1">
    <citation type="submission" date="2019-04" db="EMBL/GenBank/DDBJ databases">
        <title>Streptomyces oryziradicis sp. nov., a novel actinomycete isolated from rhizosphere soil of rice (Oryza sativa L.).</title>
        <authorList>
            <person name="Li C."/>
        </authorList>
    </citation>
    <scope>NUCLEOTIDE SEQUENCE [LARGE SCALE GENOMIC DNA]</scope>
    <source>
        <strain evidence="3 4">NEAU-C40</strain>
    </source>
</reference>
<dbReference type="Pfam" id="PF13581">
    <property type="entry name" value="HATPase_c_2"/>
    <property type="match status" value="1"/>
</dbReference>